<feature type="non-terminal residue" evidence="1">
    <location>
        <position position="784"/>
    </location>
</feature>
<dbReference type="AlphaFoldDB" id="A0A5C4SBD2"/>
<name>A0A5C4SBD2_9FLAO</name>
<dbReference type="SUPFAM" id="SSF51126">
    <property type="entry name" value="Pectin lyase-like"/>
    <property type="match status" value="1"/>
</dbReference>
<accession>A0A5C4SBD2</accession>
<organism evidence="1 2">
    <name type="scientific">Allotamlana fucoidanivorans</name>
    <dbReference type="NCBI Taxonomy" id="2583814"/>
    <lineage>
        <taxon>Bacteria</taxon>
        <taxon>Pseudomonadati</taxon>
        <taxon>Bacteroidota</taxon>
        <taxon>Flavobacteriia</taxon>
        <taxon>Flavobacteriales</taxon>
        <taxon>Flavobacteriaceae</taxon>
        <taxon>Allotamlana</taxon>
    </lineage>
</organism>
<dbReference type="OrthoDB" id="9763537at2"/>
<protein>
    <recommendedName>
        <fullName evidence="3">Right-handed parallel beta-helix repeat-containing protein</fullName>
    </recommendedName>
</protein>
<dbReference type="PANTHER" id="PTHR36453">
    <property type="entry name" value="SECRETED PROTEIN-RELATED"/>
    <property type="match status" value="1"/>
</dbReference>
<keyword evidence="2" id="KW-1185">Reference proteome</keyword>
<dbReference type="InterPro" id="IPR012334">
    <property type="entry name" value="Pectin_lyas_fold"/>
</dbReference>
<dbReference type="Proteomes" id="UP000308713">
    <property type="component" value="Unassembled WGS sequence"/>
</dbReference>
<gene>
    <name evidence="1" type="ORF">FGF67_16705</name>
</gene>
<evidence type="ECO:0000313" key="1">
    <source>
        <dbReference type="EMBL" id="TNJ40883.1"/>
    </source>
</evidence>
<comment type="caution">
    <text evidence="1">The sequence shown here is derived from an EMBL/GenBank/DDBJ whole genome shotgun (WGS) entry which is preliminary data.</text>
</comment>
<evidence type="ECO:0000313" key="2">
    <source>
        <dbReference type="Proteomes" id="UP000308713"/>
    </source>
</evidence>
<sequence>MKGYKKRESLIMFVICMFCIVINAQTELYVATNGNDANSGTIDSPLATMIGARDKARSTGIKTIYIRGGRYNFDTTCTLDSQDSGLTISGYQNEKVIFDGSQFIDADKFQLVTDGGMLAKLHAKAQGKVYSQLITDSGLKAILDKNTAQLSIDDKMATVARYPNIGFAHINVSTVSGETVNEEGTHDSPKGASFKLRENIDGAKWSSEINRVKKMHIKGYISADWLKENHPVNAVEADGTIRLRDGSRYGIKDGAAHVSRLFFYHLLCELDEPGEWYYDSTDSRLYLWPQTQLTSNSSIGVWAGPQRFEINDAQDIQIKKMTIQNLGAGNNGDAAINVKGSSKNILVAGVTFRYIAEPILSLNFLDDTRNCRATSCDFYDVPNNIRLYGGGITSTSVEYGNNIVENCHFTQVYSKDFYGKAVGIRGAGNIFRNNLIHNMNGQPLTHTGSDHIIELNEAFNIGIEEGDGGAFYTGGDIWSFGNVLRHNFIHHNMTVPGLLGKGGIHIDDVDAGDQIYENVFYKGGWASVKMNKAGGHSIRSNVMIEPYIGIRNNSNGLTSNYDTAMNYLTTDPTNTIKANYMGRMLKEIGVSGWQSGLTADNWPDRVENFWYLRYPKMKELYEALNTNNSLGGYATDFTDNMFYGVILREYTTSSLNLETITGTQNVTLDMFANPSSLNFKFKAPRPSYAPDIPFENIGLYSDEYRCALPDKNVYRQKVKQRFDGRPCHSSSASYDFNSINELLYYNSGEVVYKLAPCLGAVEEVGDDTYVLKAIGETCPDKGNG</sequence>
<evidence type="ECO:0008006" key="3">
    <source>
        <dbReference type="Google" id="ProtNLM"/>
    </source>
</evidence>
<proteinExistence type="predicted"/>
<dbReference type="InterPro" id="IPR011050">
    <property type="entry name" value="Pectin_lyase_fold/virulence"/>
</dbReference>
<dbReference type="PANTHER" id="PTHR36453:SF1">
    <property type="entry name" value="RIGHT HANDED BETA HELIX DOMAIN-CONTAINING PROTEIN"/>
    <property type="match status" value="1"/>
</dbReference>
<dbReference type="Gene3D" id="2.160.20.10">
    <property type="entry name" value="Single-stranded right-handed beta-helix, Pectin lyase-like"/>
    <property type="match status" value="2"/>
</dbReference>
<reference evidence="1 2" key="1">
    <citation type="submission" date="2019-05" db="EMBL/GenBank/DDBJ databases">
        <title>Tamlana fucoidanivorans sp. nov., isolated from the surface of algae collected from Fujian province in China.</title>
        <authorList>
            <person name="Li J."/>
        </authorList>
    </citation>
    <scope>NUCLEOTIDE SEQUENCE [LARGE SCALE GENOMIC DNA]</scope>
    <source>
        <strain evidence="1 2">CW2-9</strain>
    </source>
</reference>
<dbReference type="EMBL" id="VDCS01000037">
    <property type="protein sequence ID" value="TNJ40883.1"/>
    <property type="molecule type" value="Genomic_DNA"/>
</dbReference>